<dbReference type="Pfam" id="PF00583">
    <property type="entry name" value="Acetyltransf_1"/>
    <property type="match status" value="1"/>
</dbReference>
<comment type="caution">
    <text evidence="4">The sequence shown here is derived from an EMBL/GenBank/DDBJ whole genome shotgun (WGS) entry which is preliminary data.</text>
</comment>
<dbReference type="RefSeq" id="WP_176067119.1">
    <property type="nucleotide sequence ID" value="NZ_JABWMJ010000002.1"/>
</dbReference>
<dbReference type="InterPro" id="IPR000182">
    <property type="entry name" value="GNAT_dom"/>
</dbReference>
<name>A0A7Y6TVS5_9BURK</name>
<gene>
    <name evidence="4" type="ORF">HQN59_06175</name>
</gene>
<dbReference type="EMBL" id="JABWMJ010000002">
    <property type="protein sequence ID" value="NUZ05345.1"/>
    <property type="molecule type" value="Genomic_DNA"/>
</dbReference>
<dbReference type="Gene3D" id="3.40.630.30">
    <property type="match status" value="1"/>
</dbReference>
<keyword evidence="5" id="KW-1185">Reference proteome</keyword>
<dbReference type="InterPro" id="IPR016181">
    <property type="entry name" value="Acyl_CoA_acyltransferase"/>
</dbReference>
<organism evidence="4 5">
    <name type="scientific">Piscinibacter koreensis</name>
    <dbReference type="NCBI Taxonomy" id="2742824"/>
    <lineage>
        <taxon>Bacteria</taxon>
        <taxon>Pseudomonadati</taxon>
        <taxon>Pseudomonadota</taxon>
        <taxon>Betaproteobacteria</taxon>
        <taxon>Burkholderiales</taxon>
        <taxon>Sphaerotilaceae</taxon>
        <taxon>Piscinibacter</taxon>
    </lineage>
</organism>
<evidence type="ECO:0000259" key="3">
    <source>
        <dbReference type="PROSITE" id="PS51186"/>
    </source>
</evidence>
<reference evidence="4 5" key="1">
    <citation type="submission" date="2020-06" db="EMBL/GenBank/DDBJ databases">
        <title>Schlegella sp. ID0723 isolated from air conditioner.</title>
        <authorList>
            <person name="Kim D.Y."/>
            <person name="Kim D.-U."/>
        </authorList>
    </citation>
    <scope>NUCLEOTIDE SEQUENCE [LARGE SCALE GENOMIC DNA]</scope>
    <source>
        <strain evidence="4 5">ID0723</strain>
    </source>
</reference>
<dbReference type="GO" id="GO:0016747">
    <property type="term" value="F:acyltransferase activity, transferring groups other than amino-acyl groups"/>
    <property type="evidence" value="ECO:0007669"/>
    <property type="project" value="InterPro"/>
</dbReference>
<evidence type="ECO:0000313" key="4">
    <source>
        <dbReference type="EMBL" id="NUZ05345.1"/>
    </source>
</evidence>
<proteinExistence type="predicted"/>
<accession>A0A7Y6TVS5</accession>
<dbReference type="CDD" id="cd04301">
    <property type="entry name" value="NAT_SF"/>
    <property type="match status" value="1"/>
</dbReference>
<protein>
    <submittedName>
        <fullName evidence="4">GNAT family N-acetyltransferase</fullName>
    </submittedName>
</protein>
<keyword evidence="1 4" id="KW-0808">Transferase</keyword>
<dbReference type="InterPro" id="IPR050832">
    <property type="entry name" value="Bact_Acetyltransf"/>
</dbReference>
<dbReference type="AlphaFoldDB" id="A0A7Y6TVS5"/>
<dbReference type="PANTHER" id="PTHR43877">
    <property type="entry name" value="AMINOALKYLPHOSPHONATE N-ACETYLTRANSFERASE-RELATED-RELATED"/>
    <property type="match status" value="1"/>
</dbReference>
<dbReference type="SUPFAM" id="SSF55729">
    <property type="entry name" value="Acyl-CoA N-acyltransferases (Nat)"/>
    <property type="match status" value="1"/>
</dbReference>
<evidence type="ECO:0000256" key="1">
    <source>
        <dbReference type="ARBA" id="ARBA00022679"/>
    </source>
</evidence>
<keyword evidence="2" id="KW-0012">Acyltransferase</keyword>
<dbReference type="PROSITE" id="PS51186">
    <property type="entry name" value="GNAT"/>
    <property type="match status" value="1"/>
</dbReference>
<dbReference type="Proteomes" id="UP000529637">
    <property type="component" value="Unassembled WGS sequence"/>
</dbReference>
<evidence type="ECO:0000256" key="2">
    <source>
        <dbReference type="ARBA" id="ARBA00023315"/>
    </source>
</evidence>
<feature type="domain" description="N-acetyltransferase" evidence="3">
    <location>
        <begin position="6"/>
        <end position="163"/>
    </location>
</feature>
<sequence length="166" mass="18125">MTSLEAAVADAREGDYPGLHAALDVVAREKRFLAATTAPPYERSVAFYRALADGGWPHLVARVGAQVVGWVDVAPIFGQSRAHIGLLGIGLVPEARGHGLGAQLMQGAIDRSWARGLTRIELTVRTDNPTARRLYERFGFEHEGIVRRGSLIDGEYRDLHAMALLR</sequence>
<evidence type="ECO:0000313" key="5">
    <source>
        <dbReference type="Proteomes" id="UP000529637"/>
    </source>
</evidence>